<proteinExistence type="predicted"/>
<dbReference type="EMBL" id="JAXGFO010000095">
    <property type="protein sequence ID" value="MEG3158559.1"/>
    <property type="molecule type" value="Genomic_DNA"/>
</dbReference>
<keyword evidence="2" id="KW-1185">Reference proteome</keyword>
<sequence length="74" mass="7788">MFQALGQAAEGQPGLEFSRHMAAVDQVLEQRRGLVRVARAAGQHRECFAPAVGRRRQQGGQVATGGIGFAAAQG</sequence>
<reference evidence="1 2" key="1">
    <citation type="journal article" date="2017" name="Curr. Microbiol.">
        <title>Lysobacter zhanggongensis sp. nov. Isolated from a Pit Mud.</title>
        <authorList>
            <person name="Zhang X.F."/>
            <person name="Wang H.H."/>
            <person name="Sun X.Y."/>
            <person name="Pan C.M."/>
        </authorList>
    </citation>
    <scope>NUCLEOTIDE SEQUENCE [LARGE SCALE GENOMIC DNA]</scope>
    <source>
        <strain evidence="1 2">ZGLJ7-1</strain>
    </source>
</reference>
<gene>
    <name evidence="1" type="ORF">SNE33_11845</name>
</gene>
<dbReference type="RefSeq" id="WP_412700452.1">
    <property type="nucleotide sequence ID" value="NZ_JAXGFO010000095.1"/>
</dbReference>
<accession>A0ABU7YSP2</accession>
<evidence type="ECO:0000313" key="1">
    <source>
        <dbReference type="EMBL" id="MEG3158559.1"/>
    </source>
</evidence>
<name>A0ABU7YSP2_9GAMM</name>
<comment type="caution">
    <text evidence="1">The sequence shown here is derived from an EMBL/GenBank/DDBJ whole genome shotgun (WGS) entry which is preliminary data.</text>
</comment>
<protein>
    <submittedName>
        <fullName evidence="1">Uncharacterized protein</fullName>
    </submittedName>
</protein>
<organism evidence="1 2">
    <name type="scientific">Lysobacter zhanggongensis</name>
    <dbReference type="NCBI Taxonomy" id="1774951"/>
    <lineage>
        <taxon>Bacteria</taxon>
        <taxon>Pseudomonadati</taxon>
        <taxon>Pseudomonadota</taxon>
        <taxon>Gammaproteobacteria</taxon>
        <taxon>Lysobacterales</taxon>
        <taxon>Lysobacteraceae</taxon>
        <taxon>Lysobacter</taxon>
    </lineage>
</organism>
<feature type="non-terminal residue" evidence="1">
    <location>
        <position position="74"/>
    </location>
</feature>
<evidence type="ECO:0000313" key="2">
    <source>
        <dbReference type="Proteomes" id="UP001334501"/>
    </source>
</evidence>
<dbReference type="Proteomes" id="UP001334501">
    <property type="component" value="Unassembled WGS sequence"/>
</dbReference>